<keyword evidence="5" id="KW-0810">Translation regulation</keyword>
<keyword evidence="3 8" id="KW-0963">Cytoplasm</keyword>
<dbReference type="InterPro" id="IPR002004">
    <property type="entry name" value="PABP_HYD_C"/>
</dbReference>
<dbReference type="FunFam" id="3.30.70.330:FF:000648">
    <property type="entry name" value="Polyadenylate-binding protein"/>
    <property type="match status" value="1"/>
</dbReference>
<evidence type="ECO:0000256" key="4">
    <source>
        <dbReference type="ARBA" id="ARBA00022737"/>
    </source>
</evidence>
<evidence type="ECO:0000256" key="1">
    <source>
        <dbReference type="ARBA" id="ARBA00004496"/>
    </source>
</evidence>
<dbReference type="AlphaFoldDB" id="A0AAV9ILF9"/>
<dbReference type="Pfam" id="PF00076">
    <property type="entry name" value="RRM_1"/>
    <property type="match status" value="4"/>
</dbReference>
<feature type="domain" description="RRM" evidence="10">
    <location>
        <begin position="264"/>
        <end position="342"/>
    </location>
</feature>
<dbReference type="FunFam" id="3.30.70.330:FF:000003">
    <property type="entry name" value="Polyadenylate-binding protein"/>
    <property type="match status" value="1"/>
</dbReference>
<dbReference type="PANTHER" id="PTHR24012">
    <property type="entry name" value="RNA BINDING PROTEIN"/>
    <property type="match status" value="1"/>
</dbReference>
<accession>A0AAV9ILF9</accession>
<evidence type="ECO:0000256" key="7">
    <source>
        <dbReference type="PROSITE-ProRule" id="PRU00176"/>
    </source>
</evidence>
<evidence type="ECO:0000256" key="5">
    <source>
        <dbReference type="ARBA" id="ARBA00022845"/>
    </source>
</evidence>
<dbReference type="CDD" id="cd12380">
    <property type="entry name" value="RRM3_I_PABPs"/>
    <property type="match status" value="1"/>
</dbReference>
<evidence type="ECO:0000256" key="9">
    <source>
        <dbReference type="SAM" id="MobiDB-lite"/>
    </source>
</evidence>
<comment type="similarity">
    <text evidence="2 8">Belongs to the polyadenylate-binding protein type-1 family.</text>
</comment>
<evidence type="ECO:0000256" key="2">
    <source>
        <dbReference type="ARBA" id="ARBA00008557"/>
    </source>
</evidence>
<name>A0AAV9ILF9_9RHOD</name>
<dbReference type="SMART" id="SM00361">
    <property type="entry name" value="RRM_1"/>
    <property type="match status" value="3"/>
</dbReference>
<dbReference type="InterPro" id="IPR036053">
    <property type="entry name" value="PABP-dom"/>
</dbReference>
<feature type="compositionally biased region" description="Polar residues" evidence="9">
    <location>
        <begin position="60"/>
        <end position="79"/>
    </location>
</feature>
<feature type="domain" description="RRM" evidence="10">
    <location>
        <begin position="82"/>
        <end position="163"/>
    </location>
</feature>
<evidence type="ECO:0000313" key="13">
    <source>
        <dbReference type="Proteomes" id="UP001300502"/>
    </source>
</evidence>
<evidence type="ECO:0000259" key="10">
    <source>
        <dbReference type="PROSITE" id="PS50102"/>
    </source>
</evidence>
<dbReference type="CDD" id="cd12378">
    <property type="entry name" value="RRM1_I_PABPs"/>
    <property type="match status" value="1"/>
</dbReference>
<dbReference type="CDD" id="cd12381">
    <property type="entry name" value="RRM4_I_PABPs"/>
    <property type="match status" value="1"/>
</dbReference>
<feature type="domain" description="PABC" evidence="11">
    <location>
        <begin position="709"/>
        <end position="786"/>
    </location>
</feature>
<feature type="compositionally biased region" description="Low complexity" evidence="9">
    <location>
        <begin position="22"/>
        <end position="34"/>
    </location>
</feature>
<dbReference type="InterPro" id="IPR006515">
    <property type="entry name" value="PABP_1234"/>
</dbReference>
<dbReference type="GO" id="GO:0003723">
    <property type="term" value="F:RNA binding"/>
    <property type="evidence" value="ECO:0007669"/>
    <property type="project" value="UniProtKB-UniRule"/>
</dbReference>
<feature type="domain" description="RRM" evidence="10">
    <location>
        <begin position="173"/>
        <end position="250"/>
    </location>
</feature>
<dbReference type="SMART" id="SM00517">
    <property type="entry name" value="PolyA"/>
    <property type="match status" value="1"/>
</dbReference>
<evidence type="ECO:0000259" key="11">
    <source>
        <dbReference type="PROSITE" id="PS51309"/>
    </source>
</evidence>
<dbReference type="InterPro" id="IPR012677">
    <property type="entry name" value="Nucleotide-bd_a/b_plait_sf"/>
</dbReference>
<dbReference type="GO" id="GO:0006417">
    <property type="term" value="P:regulation of translation"/>
    <property type="evidence" value="ECO:0007669"/>
    <property type="project" value="UniProtKB-KW"/>
</dbReference>
<dbReference type="PROSITE" id="PS50102">
    <property type="entry name" value="RRM"/>
    <property type="match status" value="4"/>
</dbReference>
<feature type="compositionally biased region" description="Polar residues" evidence="9">
    <location>
        <begin position="35"/>
        <end position="52"/>
    </location>
</feature>
<dbReference type="CDD" id="cd12379">
    <property type="entry name" value="RRM2_I_PABPs"/>
    <property type="match status" value="1"/>
</dbReference>
<dbReference type="PROSITE" id="PS51309">
    <property type="entry name" value="PABC"/>
    <property type="match status" value="1"/>
</dbReference>
<dbReference type="Gene3D" id="1.10.1900.10">
    <property type="entry name" value="c-terminal domain of poly(a) binding protein"/>
    <property type="match status" value="1"/>
</dbReference>
<evidence type="ECO:0000256" key="3">
    <source>
        <dbReference type="ARBA" id="ARBA00022490"/>
    </source>
</evidence>
<keyword evidence="6 7" id="KW-0694">RNA-binding</keyword>
<dbReference type="Gene3D" id="3.30.70.330">
    <property type="match status" value="4"/>
</dbReference>
<dbReference type="EMBL" id="JANCYU010000061">
    <property type="protein sequence ID" value="KAK4528221.1"/>
    <property type="molecule type" value="Genomic_DNA"/>
</dbReference>
<reference evidence="12 13" key="1">
    <citation type="submission" date="2022-07" db="EMBL/GenBank/DDBJ databases">
        <title>Genome-wide signatures of adaptation to extreme environments.</title>
        <authorList>
            <person name="Cho C.H."/>
            <person name="Yoon H.S."/>
        </authorList>
    </citation>
    <scope>NUCLEOTIDE SEQUENCE [LARGE SCALE GENOMIC DNA]</scope>
    <source>
        <strain evidence="12 13">108.79 E11</strain>
    </source>
</reference>
<evidence type="ECO:0000313" key="12">
    <source>
        <dbReference type="EMBL" id="KAK4528221.1"/>
    </source>
</evidence>
<organism evidence="12 13">
    <name type="scientific">Galdieria yellowstonensis</name>
    <dbReference type="NCBI Taxonomy" id="3028027"/>
    <lineage>
        <taxon>Eukaryota</taxon>
        <taxon>Rhodophyta</taxon>
        <taxon>Bangiophyceae</taxon>
        <taxon>Galdieriales</taxon>
        <taxon>Galdieriaceae</taxon>
        <taxon>Galdieria</taxon>
    </lineage>
</organism>
<comment type="function">
    <text evidence="8">Binds the poly(A) tail of mRNA.</text>
</comment>
<sequence length="799" mass="86391">MSEREVSVLGQTHQSSQQKEQTLASASATSKTTSPVTQTVNKPQEGASSTQGKEQEANKAPSSAVTRNLGTETTNVPPVSSATIYVGDLHPEVNEANLFEVFSAIGPVASVRVCRDLVTRRSLGYAYVNFHSMEDAERALDSMNFYACPQTRDKPMRLMWKNRDPTIRKSGAGNIFIKNLDKSIDNKALMDTFSVFGNILSCKVATDEQGNSLGYGFVHFENPEDAETAINKVNGMLLNDKRVYVGYFKSRQEREANEETHIFTNVYTKNLTPSMCNEEKIRELFSPYGEITSIYVPVDANDMPKGFAFVNFAKPESAAKAVEELNGKEFEGKSLYVGRAQKKAEREAELRRKAESKRAEILKKYQGVNLYVRNLPDDMDEEGLRKEFSPFGTLTSCRVMRDDKGISRGFGFVCFSTPEEATKAVTEMNGKMMGKKPLYVCLAQRKEIRQAQLEAQRIAAAAGGLRIPGAVPGSLYPQPGAPMFYPQPGVPPQMQLQSNMMGRGQASFINPQYLAMMGRGGGGGAAAAAAAAAGPAATGGAAMGSMNQNFIGRGTAVMSSPGGGGRTSYPAASGVASNVVPQVGASPPYMPYSVSSMQQNQRQRNYQGNMTNAGLPQNGMQSSAGRMQNNAVMGGRGRGATVAGPNNAVGAASSNMAMQLNGQQFKYTMNARNAAPMMNQISTEDISQEQRQQLQQQQARQAENSNATSSASLIALLTNATPEQQKQILGERLYPLIYERQPGLAGKITGMLLEMDNSEVLHLIESPDALSEKIEEALAVLRAHAEQQKSSTQAATGTT</sequence>
<dbReference type="InterPro" id="IPR003954">
    <property type="entry name" value="RRM_euk-type"/>
</dbReference>
<protein>
    <recommendedName>
        <fullName evidence="8">Polyadenylate-binding protein</fullName>
        <shortName evidence="8">PABP</shortName>
    </recommendedName>
</protein>
<feature type="region of interest" description="Disordered" evidence="9">
    <location>
        <begin position="1"/>
        <end position="79"/>
    </location>
</feature>
<dbReference type="InterPro" id="IPR045305">
    <property type="entry name" value="RRM2_I_PABPs"/>
</dbReference>
<comment type="subcellular location">
    <subcellularLocation>
        <location evidence="1 8">Cytoplasm</location>
    </subcellularLocation>
</comment>
<dbReference type="NCBIfam" id="TIGR01628">
    <property type="entry name" value="PABP-1234"/>
    <property type="match status" value="1"/>
</dbReference>
<dbReference type="SMART" id="SM00360">
    <property type="entry name" value="RRM"/>
    <property type="match status" value="4"/>
</dbReference>
<dbReference type="InterPro" id="IPR035979">
    <property type="entry name" value="RBD_domain_sf"/>
</dbReference>
<dbReference type="SUPFAM" id="SSF63570">
    <property type="entry name" value="PABC (PABP) domain"/>
    <property type="match status" value="1"/>
</dbReference>
<dbReference type="InterPro" id="IPR034364">
    <property type="entry name" value="PABP_RRM1"/>
</dbReference>
<proteinExistence type="inferred from homology"/>
<feature type="domain" description="RRM" evidence="10">
    <location>
        <begin position="368"/>
        <end position="445"/>
    </location>
</feature>
<dbReference type="Pfam" id="PF00658">
    <property type="entry name" value="MLLE"/>
    <property type="match status" value="1"/>
</dbReference>
<dbReference type="FunFam" id="3.30.70.330:FF:000091">
    <property type="entry name" value="Polyadenylate-binding protein"/>
    <property type="match status" value="1"/>
</dbReference>
<dbReference type="InterPro" id="IPR000504">
    <property type="entry name" value="RRM_dom"/>
</dbReference>
<comment type="caution">
    <text evidence="12">The sequence shown here is derived from an EMBL/GenBank/DDBJ whole genome shotgun (WGS) entry which is preliminary data.</text>
</comment>
<feature type="compositionally biased region" description="Polar residues" evidence="9">
    <location>
        <begin position="9"/>
        <end position="21"/>
    </location>
</feature>
<dbReference type="Proteomes" id="UP001300502">
    <property type="component" value="Unassembled WGS sequence"/>
</dbReference>
<keyword evidence="13" id="KW-1185">Reference proteome</keyword>
<dbReference type="SUPFAM" id="SSF54928">
    <property type="entry name" value="RNA-binding domain, RBD"/>
    <property type="match status" value="2"/>
</dbReference>
<dbReference type="GO" id="GO:0005737">
    <property type="term" value="C:cytoplasm"/>
    <property type="evidence" value="ECO:0007669"/>
    <property type="project" value="UniProtKB-SubCell"/>
</dbReference>
<evidence type="ECO:0000256" key="8">
    <source>
        <dbReference type="RuleBase" id="RU362004"/>
    </source>
</evidence>
<gene>
    <name evidence="12" type="ORF">GAYE_SCF53G6156</name>
</gene>
<evidence type="ECO:0000256" key="6">
    <source>
        <dbReference type="ARBA" id="ARBA00022884"/>
    </source>
</evidence>
<keyword evidence="4" id="KW-0677">Repeat</keyword>
<dbReference type="FunFam" id="1.10.1900.10:FF:000004">
    <property type="entry name" value="Polyadenylate-binding protein"/>
    <property type="match status" value="1"/>
</dbReference>